<dbReference type="EMBL" id="BRYB01000528">
    <property type="protein sequence ID" value="GMI31894.1"/>
    <property type="molecule type" value="Genomic_DNA"/>
</dbReference>
<accession>A0ABQ6MRT9</accession>
<comment type="caution">
    <text evidence="2">The sequence shown here is derived from an EMBL/GenBank/DDBJ whole genome shotgun (WGS) entry which is preliminary data.</text>
</comment>
<evidence type="ECO:0000259" key="1">
    <source>
        <dbReference type="Pfam" id="PF08241"/>
    </source>
</evidence>
<dbReference type="Gene3D" id="3.40.50.150">
    <property type="entry name" value="Vaccinia Virus protein VP39"/>
    <property type="match status" value="1"/>
</dbReference>
<dbReference type="PANTHER" id="PTHR42912:SF80">
    <property type="entry name" value="METHYLTRANSFERASE DOMAIN-CONTAINING PROTEIN"/>
    <property type="match status" value="1"/>
</dbReference>
<protein>
    <recommendedName>
        <fullName evidence="1">Methyltransferase type 11 domain-containing protein</fullName>
    </recommendedName>
</protein>
<sequence>MSKARLLAAGASLYVSTSAAMYLYFSSSAASAPSAPTSPCSGHAQGPARFGELAGSYDSRIEADELVMFVPLLRRFLLRSASGRVLEVGAGTGRNLPYYGFGGGAGSVSSLTLLDAAPEMLRAAAAKASALPPPQPDVRLLRASAEDLAPVATGTFDTVVSTFTLCSYEDPKRALREMQRACEPAGRILLLEHGLGSYGWLNRRLGSGREEHVRKWGCEWDRDVLGLVGESGMEVESVWRFHFGTSYLIWARPGPRNPRAVEFGGVDTDA</sequence>
<organism evidence="2 3">
    <name type="scientific">Tetraparma gracilis</name>
    <dbReference type="NCBI Taxonomy" id="2962635"/>
    <lineage>
        <taxon>Eukaryota</taxon>
        <taxon>Sar</taxon>
        <taxon>Stramenopiles</taxon>
        <taxon>Ochrophyta</taxon>
        <taxon>Bolidophyceae</taxon>
        <taxon>Parmales</taxon>
        <taxon>Triparmaceae</taxon>
        <taxon>Tetraparma</taxon>
    </lineage>
</organism>
<dbReference type="InterPro" id="IPR050508">
    <property type="entry name" value="Methyltransf_Superfamily"/>
</dbReference>
<evidence type="ECO:0000313" key="3">
    <source>
        <dbReference type="Proteomes" id="UP001165060"/>
    </source>
</evidence>
<dbReference type="InterPro" id="IPR013216">
    <property type="entry name" value="Methyltransf_11"/>
</dbReference>
<feature type="domain" description="Methyltransferase type 11" evidence="1">
    <location>
        <begin position="86"/>
        <end position="189"/>
    </location>
</feature>
<gene>
    <name evidence="2" type="ORF">TeGR_g3614</name>
</gene>
<dbReference type="PANTHER" id="PTHR42912">
    <property type="entry name" value="METHYLTRANSFERASE"/>
    <property type="match status" value="1"/>
</dbReference>
<dbReference type="CDD" id="cd02440">
    <property type="entry name" value="AdoMet_MTases"/>
    <property type="match status" value="1"/>
</dbReference>
<dbReference type="InterPro" id="IPR029063">
    <property type="entry name" value="SAM-dependent_MTases_sf"/>
</dbReference>
<dbReference type="Pfam" id="PF08241">
    <property type="entry name" value="Methyltransf_11"/>
    <property type="match status" value="1"/>
</dbReference>
<proteinExistence type="predicted"/>
<keyword evidence="3" id="KW-1185">Reference proteome</keyword>
<dbReference type="SUPFAM" id="SSF53335">
    <property type="entry name" value="S-adenosyl-L-methionine-dependent methyltransferases"/>
    <property type="match status" value="1"/>
</dbReference>
<reference evidence="2 3" key="1">
    <citation type="journal article" date="2023" name="Commun. Biol.">
        <title>Genome analysis of Parmales, the sister group of diatoms, reveals the evolutionary specialization of diatoms from phago-mixotrophs to photoautotrophs.</title>
        <authorList>
            <person name="Ban H."/>
            <person name="Sato S."/>
            <person name="Yoshikawa S."/>
            <person name="Yamada K."/>
            <person name="Nakamura Y."/>
            <person name="Ichinomiya M."/>
            <person name="Sato N."/>
            <person name="Blanc-Mathieu R."/>
            <person name="Endo H."/>
            <person name="Kuwata A."/>
            <person name="Ogata H."/>
        </authorList>
    </citation>
    <scope>NUCLEOTIDE SEQUENCE [LARGE SCALE GENOMIC DNA]</scope>
</reference>
<evidence type="ECO:0000313" key="2">
    <source>
        <dbReference type="EMBL" id="GMI31894.1"/>
    </source>
</evidence>
<dbReference type="Proteomes" id="UP001165060">
    <property type="component" value="Unassembled WGS sequence"/>
</dbReference>
<name>A0ABQ6MRT9_9STRA</name>